<feature type="domain" description="Nucleotidyl transferase" evidence="3">
    <location>
        <begin position="6"/>
        <end position="230"/>
    </location>
</feature>
<dbReference type="InterPro" id="IPR005835">
    <property type="entry name" value="NTP_transferase_dom"/>
</dbReference>
<dbReference type="Pfam" id="PF00483">
    <property type="entry name" value="NTP_transferase"/>
    <property type="match status" value="1"/>
</dbReference>
<proteinExistence type="predicted"/>
<organism evidence="4 5">
    <name type="scientific">Paramylibacter ulvae</name>
    <dbReference type="NCBI Taxonomy" id="1651968"/>
    <lineage>
        <taxon>Bacteria</taxon>
        <taxon>Pseudomonadati</taxon>
        <taxon>Pseudomonadota</taxon>
        <taxon>Alphaproteobacteria</taxon>
        <taxon>Rhodobacterales</taxon>
        <taxon>Paracoccaceae</taxon>
        <taxon>Paramylibacter</taxon>
    </lineage>
</organism>
<dbReference type="CDD" id="cd06422">
    <property type="entry name" value="NTP_transferase_like_1"/>
    <property type="match status" value="1"/>
</dbReference>
<dbReference type="EMBL" id="BMZF01000002">
    <property type="protein sequence ID" value="GHA47646.1"/>
    <property type="molecule type" value="Genomic_DNA"/>
</dbReference>
<name>A0ABQ3CWQ1_9RHOB</name>
<evidence type="ECO:0000313" key="4">
    <source>
        <dbReference type="EMBL" id="GHA47646.1"/>
    </source>
</evidence>
<dbReference type="InterPro" id="IPR050065">
    <property type="entry name" value="GlmU-like"/>
</dbReference>
<evidence type="ECO:0000259" key="3">
    <source>
        <dbReference type="Pfam" id="PF00483"/>
    </source>
</evidence>
<keyword evidence="2" id="KW-0548">Nucleotidyltransferase</keyword>
<accession>A0ABQ3CWQ1</accession>
<evidence type="ECO:0000313" key="5">
    <source>
        <dbReference type="Proteomes" id="UP000634455"/>
    </source>
</evidence>
<dbReference type="PANTHER" id="PTHR43584">
    <property type="entry name" value="NUCLEOTIDYL TRANSFERASE"/>
    <property type="match status" value="1"/>
</dbReference>
<keyword evidence="1" id="KW-0808">Transferase</keyword>
<dbReference type="InterPro" id="IPR029044">
    <property type="entry name" value="Nucleotide-diphossugar_trans"/>
</dbReference>
<gene>
    <name evidence="4" type="ORF">GCM10008927_10630</name>
</gene>
<evidence type="ECO:0000256" key="1">
    <source>
        <dbReference type="ARBA" id="ARBA00022679"/>
    </source>
</evidence>
<sequence>MKPDAAMIFAAGFGTRMGVLTQSTPKPMIKISNRPLIDYALDLVAAADVKTTVVNVHYLPEQIEQHLADTNVQTIRETDKILETGGGLKNALPILGKNPVFTLNSDAIWTGTNPLTVLRNHWNPKTMDGLLALIPLQNAQEYSGAGDFFCDEQGTIARRGQSRSAPFVFSGAQIIKTDMLKDIKTPSFSLNVLWNEMLKNNRLHGVIHNGGWVDVGHPNGIITAENELAKHV</sequence>
<keyword evidence="5" id="KW-1185">Reference proteome</keyword>
<comment type="caution">
    <text evidence="4">The sequence shown here is derived from an EMBL/GenBank/DDBJ whole genome shotgun (WGS) entry which is preliminary data.</text>
</comment>
<protein>
    <submittedName>
        <fullName evidence="4">Nucleotidyltransferase</fullName>
    </submittedName>
</protein>
<dbReference type="Proteomes" id="UP000634455">
    <property type="component" value="Unassembled WGS sequence"/>
</dbReference>
<dbReference type="SUPFAM" id="SSF53448">
    <property type="entry name" value="Nucleotide-diphospho-sugar transferases"/>
    <property type="match status" value="1"/>
</dbReference>
<evidence type="ECO:0000256" key="2">
    <source>
        <dbReference type="ARBA" id="ARBA00022695"/>
    </source>
</evidence>
<dbReference type="RefSeq" id="WP_189639560.1">
    <property type="nucleotide sequence ID" value="NZ_BMZF01000002.1"/>
</dbReference>
<dbReference type="PANTHER" id="PTHR43584:SF8">
    <property type="entry name" value="N-ACETYLMURAMATE ALPHA-1-PHOSPHATE URIDYLYLTRANSFERASE"/>
    <property type="match status" value="1"/>
</dbReference>
<dbReference type="Gene3D" id="3.90.550.10">
    <property type="entry name" value="Spore Coat Polysaccharide Biosynthesis Protein SpsA, Chain A"/>
    <property type="match status" value="1"/>
</dbReference>
<reference evidence="5" key="1">
    <citation type="journal article" date="2019" name="Int. J. Syst. Evol. Microbiol.">
        <title>The Global Catalogue of Microorganisms (GCM) 10K type strain sequencing project: providing services to taxonomists for standard genome sequencing and annotation.</title>
        <authorList>
            <consortium name="The Broad Institute Genomics Platform"/>
            <consortium name="The Broad Institute Genome Sequencing Center for Infectious Disease"/>
            <person name="Wu L."/>
            <person name="Ma J."/>
        </authorList>
    </citation>
    <scope>NUCLEOTIDE SEQUENCE [LARGE SCALE GENOMIC DNA]</scope>
    <source>
        <strain evidence="5">KCTC 32465</strain>
    </source>
</reference>